<name>A0AAT9L9X5_9FIRM</name>
<dbReference type="NCBIfam" id="TIGR00654">
    <property type="entry name" value="PhzF_family"/>
    <property type="match status" value="1"/>
</dbReference>
<gene>
    <name evidence="2" type="ORF">IMF26_07370</name>
</gene>
<dbReference type="EMBL" id="CP062796">
    <property type="protein sequence ID" value="QUL97895.1"/>
    <property type="molecule type" value="Genomic_DNA"/>
</dbReference>
<sequence>MAGCCKPKGTGGPGGERCKGDGYIDIYQVDAFTDVVFGGNPAGVVPDATGLSEDVMQKIAREMNLSETAFVMDLRGKSESRAACGNGPVPDFDVRFFTPVSEVNLCGHATIGTFWLLAEMGVIELGEKETRVFQKTKAGVLPVDIVGGCESGPSRVMMTQNLPEIVLEPTYAELQELEKILGAPGGSITGFKSARPQAVSTGLPDLIVPVTSREALLSLRPNMSLLSDFCKERNIISVHCFSLETVDPAATVHCRDFSPAVGVPEESATGTASGATAGYLVLNKLVKVTEPVTRIICEQGHILKRPSIIHAEVGVSGGEITSIRVGGSAVTVMKGKMRVR</sequence>
<dbReference type="Pfam" id="PF02567">
    <property type="entry name" value="PhzC-PhzF"/>
    <property type="match status" value="1"/>
</dbReference>
<evidence type="ECO:0000313" key="2">
    <source>
        <dbReference type="EMBL" id="QUL97895.1"/>
    </source>
</evidence>
<proteinExistence type="predicted"/>
<dbReference type="KEGG" id="fcz:IMF26_07370"/>
<dbReference type="InterPro" id="IPR003719">
    <property type="entry name" value="Phenazine_PhzF-like"/>
</dbReference>
<dbReference type="AlphaFoldDB" id="A0AAT9L9X5"/>
<feature type="active site" evidence="1">
    <location>
        <position position="67"/>
    </location>
</feature>
<protein>
    <submittedName>
        <fullName evidence="2">PhzF family phenazine biosynthesis protein</fullName>
    </submittedName>
</protein>
<reference evidence="2" key="1">
    <citation type="submission" date="2020-10" db="EMBL/GenBank/DDBJ databases">
        <authorList>
            <person name="Kadnikov V."/>
            <person name="Beletsky A.V."/>
            <person name="Mardanov A.V."/>
            <person name="Karnachuk O.V."/>
            <person name="Ravin N.V."/>
        </authorList>
    </citation>
    <scope>NUCLEOTIDE SEQUENCE</scope>
    <source>
        <strain evidence="2">Bu02</strain>
    </source>
</reference>
<dbReference type="PIRSF" id="PIRSF016184">
    <property type="entry name" value="PhzC_PhzF"/>
    <property type="match status" value="1"/>
</dbReference>
<accession>A0AAT9L9X5</accession>
<dbReference type="GO" id="GO:0005737">
    <property type="term" value="C:cytoplasm"/>
    <property type="evidence" value="ECO:0007669"/>
    <property type="project" value="TreeGrafter"/>
</dbReference>
<dbReference type="PANTHER" id="PTHR13774">
    <property type="entry name" value="PHENAZINE BIOSYNTHESIS PROTEIN"/>
    <property type="match status" value="1"/>
</dbReference>
<dbReference type="GO" id="GO:0016853">
    <property type="term" value="F:isomerase activity"/>
    <property type="evidence" value="ECO:0007669"/>
    <property type="project" value="TreeGrafter"/>
</dbReference>
<evidence type="ECO:0000256" key="1">
    <source>
        <dbReference type="PIRSR" id="PIRSR016184-1"/>
    </source>
</evidence>
<dbReference type="Gene3D" id="3.10.310.10">
    <property type="entry name" value="Diaminopimelate Epimerase, Chain A, domain 1"/>
    <property type="match status" value="2"/>
</dbReference>
<organism evidence="2">
    <name type="scientific">Candidatus Fermentithermobacillus carboniphilus</name>
    <dbReference type="NCBI Taxonomy" id="3085328"/>
    <lineage>
        <taxon>Bacteria</taxon>
        <taxon>Bacillati</taxon>
        <taxon>Bacillota</taxon>
        <taxon>Candidatus Fermentithermobacillia</taxon>
        <taxon>Candidatus Fermentithermobacillales</taxon>
        <taxon>Candidatus Fermentithermobacillaceae</taxon>
        <taxon>Candidatus Fermentithermobacillus</taxon>
    </lineage>
</organism>
<dbReference type="SUPFAM" id="SSF54506">
    <property type="entry name" value="Diaminopimelate epimerase-like"/>
    <property type="match status" value="1"/>
</dbReference>
<reference evidence="2" key="2">
    <citation type="journal article" date="2023" name="Biology">
        <title>Prokaryotic Life Associated with Coal-Fire Gas Vents Revealed by Metagenomics.</title>
        <authorList>
            <person name="Kadnikov V.V."/>
            <person name="Mardanov A.V."/>
            <person name="Beletsky A.V."/>
            <person name="Karnachuk O.V."/>
            <person name="Ravin N.V."/>
        </authorList>
    </citation>
    <scope>NUCLEOTIDE SEQUENCE</scope>
    <source>
        <strain evidence="2">Bu02</strain>
    </source>
</reference>